<evidence type="ECO:0000313" key="1">
    <source>
        <dbReference type="EMBL" id="TVZ64047.1"/>
    </source>
</evidence>
<sequence length="189" mass="21808">MAWLSDVRDAAHRLKTADRVLVVGCSGGGKTTLARKIATRFSLPFISMDREFFWLPGRVARARPEQRALIAERIKRDRWIMDGTNTSSFDLRLPRTDIVLWVRMPRLICVWGAVSRWLKWIGRTRPEMTPGCPEQVDLEFLRYIWNFEKKHSPMVLAAMAAHGPDVFPVLQLKSRHQMRELLDLLGSPA</sequence>
<proteinExistence type="predicted"/>
<dbReference type="SUPFAM" id="SSF52540">
    <property type="entry name" value="P-loop containing nucleoside triphosphate hydrolases"/>
    <property type="match status" value="1"/>
</dbReference>
<dbReference type="AlphaFoldDB" id="A0A559SNU7"/>
<dbReference type="InterPro" id="IPR027417">
    <property type="entry name" value="P-loop_NTPase"/>
</dbReference>
<dbReference type="Gene3D" id="3.40.50.300">
    <property type="entry name" value="P-loop containing nucleotide triphosphate hydrolases"/>
    <property type="match status" value="1"/>
</dbReference>
<dbReference type="PANTHER" id="PTHR37816:SF3">
    <property type="entry name" value="MODULATES DNA TOPOLOGY"/>
    <property type="match status" value="1"/>
</dbReference>
<dbReference type="Proteomes" id="UP000319824">
    <property type="component" value="Unassembled WGS sequence"/>
</dbReference>
<reference evidence="1 2" key="1">
    <citation type="submission" date="2019-06" db="EMBL/GenBank/DDBJ databases">
        <title>Pac Bio to generate improved reference genome sequences for organisms with transposon mutant libraries (support for FEBA project).</title>
        <authorList>
            <person name="Blow M."/>
        </authorList>
    </citation>
    <scope>NUCLEOTIDE SEQUENCE [LARGE SCALE GENOMIC DNA]</scope>
    <source>
        <strain evidence="1 2">USDA 1844</strain>
    </source>
</reference>
<keyword evidence="1" id="KW-0808">Transferase</keyword>
<dbReference type="PANTHER" id="PTHR37816">
    <property type="entry name" value="YALI0E33011P"/>
    <property type="match status" value="1"/>
</dbReference>
<dbReference type="InterPro" id="IPR052922">
    <property type="entry name" value="Cytidylate_Kinase-2"/>
</dbReference>
<protein>
    <submittedName>
        <fullName evidence="1">Adenylate kinase family enzyme</fullName>
    </submittedName>
</protein>
<name>A0A559SNU7_9HYPH</name>
<organism evidence="1 2">
    <name type="scientific">Rhizobium mongolense USDA 1844</name>
    <dbReference type="NCBI Taxonomy" id="1079460"/>
    <lineage>
        <taxon>Bacteria</taxon>
        <taxon>Pseudomonadati</taxon>
        <taxon>Pseudomonadota</taxon>
        <taxon>Alphaproteobacteria</taxon>
        <taxon>Hyphomicrobiales</taxon>
        <taxon>Rhizobiaceae</taxon>
        <taxon>Rhizobium/Agrobacterium group</taxon>
        <taxon>Rhizobium</taxon>
    </lineage>
</organism>
<accession>A0A559SNU7</accession>
<dbReference type="GO" id="GO:0016301">
    <property type="term" value="F:kinase activity"/>
    <property type="evidence" value="ECO:0007669"/>
    <property type="project" value="UniProtKB-KW"/>
</dbReference>
<evidence type="ECO:0000313" key="2">
    <source>
        <dbReference type="Proteomes" id="UP000319824"/>
    </source>
</evidence>
<keyword evidence="1" id="KW-0418">Kinase</keyword>
<dbReference type="RefSeq" id="WP_028739680.1">
    <property type="nucleotide sequence ID" value="NZ_ATTQ01000007.1"/>
</dbReference>
<dbReference type="EMBL" id="VISO01000003">
    <property type="protein sequence ID" value="TVZ64047.1"/>
    <property type="molecule type" value="Genomic_DNA"/>
</dbReference>
<comment type="caution">
    <text evidence="1">The sequence shown here is derived from an EMBL/GenBank/DDBJ whole genome shotgun (WGS) entry which is preliminary data.</text>
</comment>
<gene>
    <name evidence="1" type="ORF">BCL32_4244</name>
</gene>